<evidence type="ECO:0000313" key="6">
    <source>
        <dbReference type="EMBL" id="MEJ6399719.1"/>
    </source>
</evidence>
<dbReference type="Proteomes" id="UP001370590">
    <property type="component" value="Unassembled WGS sequence"/>
</dbReference>
<dbReference type="CDD" id="cd16914">
    <property type="entry name" value="EcfT"/>
    <property type="match status" value="1"/>
</dbReference>
<evidence type="ECO:0000256" key="4">
    <source>
        <dbReference type="ARBA" id="ARBA00023136"/>
    </source>
</evidence>
<keyword evidence="7" id="KW-1185">Reference proteome</keyword>
<feature type="transmembrane region" description="Helical" evidence="5">
    <location>
        <begin position="46"/>
        <end position="71"/>
    </location>
</feature>
<comment type="subcellular location">
    <subcellularLocation>
        <location evidence="1">Membrane</location>
        <topology evidence="1">Multi-pass membrane protein</topology>
    </subcellularLocation>
</comment>
<keyword evidence="2 5" id="KW-0812">Transmembrane</keyword>
<evidence type="ECO:0000313" key="7">
    <source>
        <dbReference type="Proteomes" id="UP001370590"/>
    </source>
</evidence>
<dbReference type="EMBL" id="JAWMWH010000001">
    <property type="protein sequence ID" value="MEJ6399719.1"/>
    <property type="molecule type" value="Genomic_DNA"/>
</dbReference>
<feature type="transmembrane region" description="Helical" evidence="5">
    <location>
        <begin position="83"/>
        <end position="106"/>
    </location>
</feature>
<keyword evidence="4 5" id="KW-0472">Membrane</keyword>
<dbReference type="InterPro" id="IPR003339">
    <property type="entry name" value="ABC/ECF_trnsptr_transmembrane"/>
</dbReference>
<comment type="caution">
    <text evidence="6">The sequence shown here is derived from an EMBL/GenBank/DDBJ whole genome shotgun (WGS) entry which is preliminary data.</text>
</comment>
<keyword evidence="3 5" id="KW-1133">Transmembrane helix</keyword>
<evidence type="ECO:0000256" key="3">
    <source>
        <dbReference type="ARBA" id="ARBA00022989"/>
    </source>
</evidence>
<protein>
    <submittedName>
        <fullName evidence="6">Energy-coupling factor transporter transmembrane component T</fullName>
    </submittedName>
</protein>
<evidence type="ECO:0000256" key="2">
    <source>
        <dbReference type="ARBA" id="ARBA00022692"/>
    </source>
</evidence>
<feature type="transmembrane region" description="Helical" evidence="5">
    <location>
        <begin position="6"/>
        <end position="39"/>
    </location>
</feature>
<gene>
    <name evidence="6" type="ORF">R4146_00765</name>
</gene>
<evidence type="ECO:0000256" key="1">
    <source>
        <dbReference type="ARBA" id="ARBA00004141"/>
    </source>
</evidence>
<feature type="transmembrane region" description="Helical" evidence="5">
    <location>
        <begin position="195"/>
        <end position="214"/>
    </location>
</feature>
<name>A0ABU8SIM4_9LACO</name>
<dbReference type="RefSeq" id="WP_339959562.1">
    <property type="nucleotide sequence ID" value="NZ_JAWMWH010000001.1"/>
</dbReference>
<dbReference type="Pfam" id="PF02361">
    <property type="entry name" value="CbiQ"/>
    <property type="match status" value="1"/>
</dbReference>
<reference evidence="6 7" key="1">
    <citation type="submission" date="2023-10" db="EMBL/GenBank/DDBJ databases">
        <title>Nicoliella lavandulae sp. nov. isolated from Lavandula angustifolia flowers.</title>
        <authorList>
            <person name="Alcantara C."/>
            <person name="Zuniga M."/>
            <person name="Landete J.M."/>
            <person name="Monedero V."/>
        </authorList>
    </citation>
    <scope>NUCLEOTIDE SEQUENCE [LARGE SCALE GENOMIC DNA]</scope>
    <source>
        <strain evidence="6 7">Es01</strain>
    </source>
</reference>
<organism evidence="6 7">
    <name type="scientific">Nicoliella lavandulae</name>
    <dbReference type="NCBI Taxonomy" id="3082954"/>
    <lineage>
        <taxon>Bacteria</taxon>
        <taxon>Bacillati</taxon>
        <taxon>Bacillota</taxon>
        <taxon>Bacilli</taxon>
        <taxon>Lactobacillales</taxon>
        <taxon>Lactobacillaceae</taxon>
        <taxon>Nicoliella</taxon>
    </lineage>
</organism>
<sequence>MNPAIKLLMVIIIGVEISFIPNVPLNLCIMAISMLYLILKRTKFKSLLYLILYPMIPAAGLLISQVIYGVQGSEMGWVLFTRLYTYVWLGATFTLTTNIADLAFTLEQNFKLPSKFAYGVLTAFNLVPRIITEVQTIRHASLMRGVTLQLWSPKLYFKAILAAINWSTDLSQAMISHGFVEDAPRTHVNKTYVRWTDYATCLFWLVLVQIPLFIHF</sequence>
<proteinExistence type="predicted"/>
<evidence type="ECO:0000256" key="5">
    <source>
        <dbReference type="SAM" id="Phobius"/>
    </source>
</evidence>
<accession>A0ABU8SIM4</accession>